<dbReference type="STRING" id="1754190.A0A1Y2FPF5"/>
<accession>A0A1Y2FPF5</accession>
<proteinExistence type="predicted"/>
<evidence type="ECO:0000256" key="1">
    <source>
        <dbReference type="SAM" id="MobiDB-lite"/>
    </source>
</evidence>
<dbReference type="AlphaFoldDB" id="A0A1Y2FPF5"/>
<name>A0A1Y2FPF5_9FUNG</name>
<feature type="region of interest" description="Disordered" evidence="1">
    <location>
        <begin position="1"/>
        <end position="26"/>
    </location>
</feature>
<keyword evidence="3" id="KW-1185">Reference proteome</keyword>
<protein>
    <submittedName>
        <fullName evidence="2">Uncharacterized protein</fullName>
    </submittedName>
</protein>
<dbReference type="Proteomes" id="UP000193920">
    <property type="component" value="Unassembled WGS sequence"/>
</dbReference>
<reference evidence="2 3" key="1">
    <citation type="submission" date="2016-08" db="EMBL/GenBank/DDBJ databases">
        <title>A Parts List for Fungal Cellulosomes Revealed by Comparative Genomics.</title>
        <authorList>
            <consortium name="DOE Joint Genome Institute"/>
            <person name="Haitjema C.H."/>
            <person name="Gilmore S.P."/>
            <person name="Henske J.K."/>
            <person name="Solomon K.V."/>
            <person name="De Groot R."/>
            <person name="Kuo A."/>
            <person name="Mondo S.J."/>
            <person name="Salamov A.A."/>
            <person name="Labutti K."/>
            <person name="Zhao Z."/>
            <person name="Chiniquy J."/>
            <person name="Barry K."/>
            <person name="Brewer H.M."/>
            <person name="Purvine S.O."/>
            <person name="Wright A.T."/>
            <person name="Boxma B."/>
            <person name="Van Alen T."/>
            <person name="Hackstein J.H."/>
            <person name="Baker S.E."/>
            <person name="Grigoriev I.V."/>
            <person name="O'Malley M.A."/>
        </authorList>
    </citation>
    <scope>NUCLEOTIDE SEQUENCE [LARGE SCALE GENOMIC DNA]</scope>
    <source>
        <strain evidence="2 3">G1</strain>
    </source>
</reference>
<organism evidence="2 3">
    <name type="scientific">Neocallimastix californiae</name>
    <dbReference type="NCBI Taxonomy" id="1754190"/>
    <lineage>
        <taxon>Eukaryota</taxon>
        <taxon>Fungi</taxon>
        <taxon>Fungi incertae sedis</taxon>
        <taxon>Chytridiomycota</taxon>
        <taxon>Chytridiomycota incertae sedis</taxon>
        <taxon>Neocallimastigomycetes</taxon>
        <taxon>Neocallimastigales</taxon>
        <taxon>Neocallimastigaceae</taxon>
        <taxon>Neocallimastix</taxon>
    </lineage>
</organism>
<gene>
    <name evidence="2" type="ORF">LY90DRAFT_634254</name>
</gene>
<sequence length="388" mass="45463">MHFKGGKKIGKVEKKVEKKGGKKVRKGGKKVGKIILPVVKESVEEVPIAVEEETEVKEEIVEVPSEDPDRNMFIQRIIRYIARTNLTTGEKKFTKRIIRYITRINPNTDEKEVVEELGNETPFEPDDINRMSKKELRNFIREQPLRLIESIRFEAVTRIIPLINQYEERLRTQPRSELKIMFRTIMEFLAKKIILLDRINSDDKEILSECIYIPKRNDNNKPDEELVTEVKEEVVEVPSEEPDKKKFIKKIIKCTTIINPITGRKEVVKESVEEIPIAVEEETEVKEEVVEVPSEEPVVKESVEEVPITVEEETEVKEEIAEVPSEEQEKVRTQPRSELKIMFRTIMEFLAQKIKLLDRIESKDKEIICKLKCLFTDLQLLERRIEEM</sequence>
<feature type="compositionally biased region" description="Basic and acidic residues" evidence="1">
    <location>
        <begin position="10"/>
        <end position="19"/>
    </location>
</feature>
<comment type="caution">
    <text evidence="2">The sequence shown here is derived from an EMBL/GenBank/DDBJ whole genome shotgun (WGS) entry which is preliminary data.</text>
</comment>
<evidence type="ECO:0000313" key="2">
    <source>
        <dbReference type="EMBL" id="ORY85882.1"/>
    </source>
</evidence>
<dbReference type="EMBL" id="MCOG01000003">
    <property type="protein sequence ID" value="ORY85882.1"/>
    <property type="molecule type" value="Genomic_DNA"/>
</dbReference>
<evidence type="ECO:0000313" key="3">
    <source>
        <dbReference type="Proteomes" id="UP000193920"/>
    </source>
</evidence>